<name>A0ABS1H681_9BACL</name>
<dbReference type="RefSeq" id="WP_200748474.1">
    <property type="nucleotide sequence ID" value="NZ_JAEOAH010000006.1"/>
</dbReference>
<evidence type="ECO:0000313" key="2">
    <source>
        <dbReference type="EMBL" id="MBK3494652.1"/>
    </source>
</evidence>
<protein>
    <recommendedName>
        <fullName evidence="1">DUF7662 domain-containing protein</fullName>
    </recommendedName>
</protein>
<dbReference type="Proteomes" id="UP000618943">
    <property type="component" value="Unassembled WGS sequence"/>
</dbReference>
<keyword evidence="3" id="KW-1185">Reference proteome</keyword>
<dbReference type="InterPro" id="IPR056079">
    <property type="entry name" value="DUF7662"/>
</dbReference>
<feature type="domain" description="DUF7662" evidence="1">
    <location>
        <begin position="10"/>
        <end position="85"/>
    </location>
</feature>
<dbReference type="Pfam" id="PF24698">
    <property type="entry name" value="DUF7662"/>
    <property type="match status" value="1"/>
</dbReference>
<comment type="caution">
    <text evidence="2">The sequence shown here is derived from an EMBL/GenBank/DDBJ whole genome shotgun (WGS) entry which is preliminary data.</text>
</comment>
<evidence type="ECO:0000313" key="3">
    <source>
        <dbReference type="Proteomes" id="UP000618943"/>
    </source>
</evidence>
<organism evidence="2 3">
    <name type="scientific">Viridibacillus soli</name>
    <dbReference type="NCBI Taxonomy" id="2798301"/>
    <lineage>
        <taxon>Bacteria</taxon>
        <taxon>Bacillati</taxon>
        <taxon>Bacillota</taxon>
        <taxon>Bacilli</taxon>
        <taxon>Bacillales</taxon>
        <taxon>Caryophanaceae</taxon>
        <taxon>Viridibacillus</taxon>
    </lineage>
</organism>
<dbReference type="EMBL" id="JAEOAH010000006">
    <property type="protein sequence ID" value="MBK3494652.1"/>
    <property type="molecule type" value="Genomic_DNA"/>
</dbReference>
<reference evidence="2 3" key="1">
    <citation type="submission" date="2020-12" db="EMBL/GenBank/DDBJ databases">
        <title>YIM B01967 draft genome.</title>
        <authorList>
            <person name="Yan X."/>
        </authorList>
    </citation>
    <scope>NUCLEOTIDE SEQUENCE [LARGE SCALE GENOMIC DNA]</scope>
    <source>
        <strain evidence="2 3">YIM B01967</strain>
    </source>
</reference>
<accession>A0ABS1H681</accession>
<gene>
    <name evidence="2" type="ORF">JFL43_07240</name>
</gene>
<sequence>MGTTLVQGKYSPLFNYLSKQEARRVVLTFEEIEHLLSVTLPRSAYTYQAWWGNTRSGTYVQAAAWLEAGFRVDDVQFGKTVEFVKVSREILTKKKNKVVKEEMITNKEEILDIAQEEFEFFQKITSKMDLIQTFFAQNSHRRFAEEELQQQFDVIRSWRRMLGNIELDMNLLAAQLVKEFLVDQYTITSFAPNRKQEDPATFLYDEKTADGERILATLKTAMPALPNDFGPHQKGGILHDFRKLTSKQATAKYFFVTEALAFRIIQKKYAQHLSGISLVLLPQALDDEKWIIEM</sequence>
<evidence type="ECO:0000259" key="1">
    <source>
        <dbReference type="Pfam" id="PF24698"/>
    </source>
</evidence>
<proteinExistence type="predicted"/>